<evidence type="ECO:0000313" key="2">
    <source>
        <dbReference type="EMBL" id="MBB5913837.1"/>
    </source>
</evidence>
<accession>A0A7W9PCW3</accession>
<dbReference type="PANTHER" id="PTHR40763:SF5">
    <property type="entry name" value="MEMBRANE PROTEIN"/>
    <property type="match status" value="1"/>
</dbReference>
<protein>
    <recommendedName>
        <fullName evidence="1">DUF1707 domain-containing protein</fullName>
    </recommendedName>
</protein>
<name>A0A7W9PCW3_9NOCA</name>
<dbReference type="EMBL" id="JACHIT010000001">
    <property type="protein sequence ID" value="MBB5913837.1"/>
    <property type="molecule type" value="Genomic_DNA"/>
</dbReference>
<dbReference type="Pfam" id="PF08044">
    <property type="entry name" value="DUF1707"/>
    <property type="match status" value="1"/>
</dbReference>
<proteinExistence type="predicted"/>
<sequence length="205" mass="22070">MTDAEDQRAAPPAVRIADAERETVARQLQLAVQQGQLDLAEVDRRLAAVYSVGTPGELTALTADLPVAAAAREPLELRTGSGSLSKNGSWMVPAEITAETGSGSIRLDFTEAMCPHAEVTVHVSVRAGSVRLIVPRGWQVDLDRVRIGSGSVKNAVTEPPLPGYPRIKIDGQIGAGSVRAMYPQPPRPPRRSFWAWLLRRPRPVG</sequence>
<dbReference type="InterPro" id="IPR012551">
    <property type="entry name" value="DUF1707_SHOCT-like"/>
</dbReference>
<feature type="domain" description="DUF1707" evidence="1">
    <location>
        <begin position="14"/>
        <end position="66"/>
    </location>
</feature>
<evidence type="ECO:0000259" key="1">
    <source>
        <dbReference type="Pfam" id="PF08044"/>
    </source>
</evidence>
<dbReference type="PANTHER" id="PTHR40763">
    <property type="entry name" value="MEMBRANE PROTEIN-RELATED"/>
    <property type="match status" value="1"/>
</dbReference>
<evidence type="ECO:0000313" key="3">
    <source>
        <dbReference type="Proteomes" id="UP000540412"/>
    </source>
</evidence>
<dbReference type="Proteomes" id="UP000540412">
    <property type="component" value="Unassembled WGS sequence"/>
</dbReference>
<dbReference type="AlphaFoldDB" id="A0A7W9PCW3"/>
<dbReference type="RefSeq" id="WP_051160829.1">
    <property type="nucleotide sequence ID" value="NZ_JACHIT010000001.1"/>
</dbReference>
<reference evidence="2 3" key="1">
    <citation type="submission" date="2020-08" db="EMBL/GenBank/DDBJ databases">
        <title>Sequencing the genomes of 1000 actinobacteria strains.</title>
        <authorList>
            <person name="Klenk H.-P."/>
        </authorList>
    </citation>
    <scope>NUCLEOTIDE SEQUENCE [LARGE SCALE GENOMIC DNA]</scope>
    <source>
        <strain evidence="2 3">DSM 43582</strain>
    </source>
</reference>
<organism evidence="2 3">
    <name type="scientific">Nocardia transvalensis</name>
    <dbReference type="NCBI Taxonomy" id="37333"/>
    <lineage>
        <taxon>Bacteria</taxon>
        <taxon>Bacillati</taxon>
        <taxon>Actinomycetota</taxon>
        <taxon>Actinomycetes</taxon>
        <taxon>Mycobacteriales</taxon>
        <taxon>Nocardiaceae</taxon>
        <taxon>Nocardia</taxon>
    </lineage>
</organism>
<gene>
    <name evidence="2" type="ORF">BJY24_002704</name>
</gene>
<keyword evidence="3" id="KW-1185">Reference proteome</keyword>
<comment type="caution">
    <text evidence="2">The sequence shown here is derived from an EMBL/GenBank/DDBJ whole genome shotgun (WGS) entry which is preliminary data.</text>
</comment>